<evidence type="ECO:0000256" key="11">
    <source>
        <dbReference type="SAM" id="SignalP"/>
    </source>
</evidence>
<keyword evidence="14" id="KW-1185">Reference proteome</keyword>
<dbReference type="Pfam" id="PF00005">
    <property type="entry name" value="ABC_tran"/>
    <property type="match status" value="1"/>
</dbReference>
<keyword evidence="3" id="KW-0813">Transport</keyword>
<name>A0A7J7M8R0_9MAGN</name>
<keyword evidence="8 10" id="KW-0472">Membrane</keyword>
<feature type="region of interest" description="Disordered" evidence="9">
    <location>
        <begin position="289"/>
        <end position="358"/>
    </location>
</feature>
<dbReference type="PROSITE" id="PS00211">
    <property type="entry name" value="ABC_TRANSPORTER_1"/>
    <property type="match status" value="1"/>
</dbReference>
<evidence type="ECO:0000256" key="6">
    <source>
        <dbReference type="ARBA" id="ARBA00022840"/>
    </source>
</evidence>
<protein>
    <recommendedName>
        <fullName evidence="12">ABC transporter domain-containing protein</fullName>
    </recommendedName>
</protein>
<evidence type="ECO:0000313" key="14">
    <source>
        <dbReference type="Proteomes" id="UP000541444"/>
    </source>
</evidence>
<keyword evidence="4 10" id="KW-0812">Transmembrane</keyword>
<dbReference type="InterPro" id="IPR050352">
    <property type="entry name" value="ABCG_transporters"/>
</dbReference>
<accession>A0A7J7M8R0</accession>
<evidence type="ECO:0000256" key="1">
    <source>
        <dbReference type="ARBA" id="ARBA00004141"/>
    </source>
</evidence>
<feature type="signal peptide" evidence="11">
    <location>
        <begin position="1"/>
        <end position="31"/>
    </location>
</feature>
<feature type="transmembrane region" description="Helical" evidence="10">
    <location>
        <begin position="1027"/>
        <end position="1050"/>
    </location>
</feature>
<organism evidence="13 14">
    <name type="scientific">Kingdonia uniflora</name>
    <dbReference type="NCBI Taxonomy" id="39325"/>
    <lineage>
        <taxon>Eukaryota</taxon>
        <taxon>Viridiplantae</taxon>
        <taxon>Streptophyta</taxon>
        <taxon>Embryophyta</taxon>
        <taxon>Tracheophyta</taxon>
        <taxon>Spermatophyta</taxon>
        <taxon>Magnoliopsida</taxon>
        <taxon>Ranunculales</taxon>
        <taxon>Circaeasteraceae</taxon>
        <taxon>Kingdonia</taxon>
    </lineage>
</organism>
<evidence type="ECO:0000313" key="13">
    <source>
        <dbReference type="EMBL" id="KAF6151263.1"/>
    </source>
</evidence>
<comment type="subcellular location">
    <subcellularLocation>
        <location evidence="1">Membrane</location>
        <topology evidence="1">Multi-pass membrane protein</topology>
    </subcellularLocation>
</comment>
<feature type="transmembrane region" description="Helical" evidence="10">
    <location>
        <begin position="854"/>
        <end position="873"/>
    </location>
</feature>
<dbReference type="GO" id="GO:0140359">
    <property type="term" value="F:ABC-type transporter activity"/>
    <property type="evidence" value="ECO:0007669"/>
    <property type="project" value="InterPro"/>
</dbReference>
<proteinExistence type="inferred from homology"/>
<comment type="caution">
    <text evidence="13">The sequence shown here is derived from an EMBL/GenBank/DDBJ whole genome shotgun (WGS) entry which is preliminary data.</text>
</comment>
<keyword evidence="11" id="KW-0732">Signal</keyword>
<feature type="transmembrane region" description="Helical" evidence="10">
    <location>
        <begin position="825"/>
        <end position="842"/>
    </location>
</feature>
<dbReference type="AlphaFoldDB" id="A0A7J7M8R0"/>
<feature type="chain" id="PRO_5029563910" description="ABC transporter domain-containing protein" evidence="11">
    <location>
        <begin position="32"/>
        <end position="1053"/>
    </location>
</feature>
<evidence type="ECO:0000256" key="9">
    <source>
        <dbReference type="SAM" id="MobiDB-lite"/>
    </source>
</evidence>
<keyword evidence="5" id="KW-0547">Nucleotide-binding</keyword>
<sequence>MSKGGFEKCWVSYTIVIFLVFILSFSSVVRCQDEEFSQTGNPALVPLIAELIYSRLSNLTAIFDGDIAKRLSFCVKDLDADWNGAFNFTSNLGFLTNCIRRTKGDVTQRVCTAAEMKFYFNSFFERGSKSTNYLKPNKNCNLTSWASGCEPGWACAVGQNQKVELKNSKTVPLRTRNCQKCCEGFFCPHGLTCMIPCPLGAYCPMAKLNKTTGLCDPYRYQLPPGKKNHTCGGADVWADVLTRCFKLTSCDPNTANQNIHFYGVMLFVALSTLLVIVYNCSDQVLTTRERRQAKSRETAARNARETAQARERWKSAKDVAKKSTSALQTQLSRTFSRKKSARQQEKMKFSGQVKTGPDDANLHAMPGAQQIPSGSKAKKKEPSNLTKMIRQLEEDPENSEGFNLEIGDKNIKKNAPKGKQMHTHSQIFRYAYGQLEKEKALQQQNKNLTFSGVISMATDVEIRSRPVIEVAFKDLTLTLRGKNKHLLRCLTGKIMPGRVSAVMGPSGAGKTTFLSALAGKVTGCTVTGLVLINGKVENIHSYKKIIGFVPQDDVVHGNLTVEENLWFSARCRLSADMAKPDKVLVVERVIEALGLQTVRDSLVGTVEKRGISGGQRKRVNVGLEMVMEPSLLILDEPTSGLDSSSSNLLIKGLRREALEGVNICMVVHQPSYTLFKMFDDLILLAKGGLTVYHGSVKKIEEYFAGIGINVPERVNPPDYFIDILEGIVKPSPGSGMSYEDLPIRWMLHNAYPIPQDMQQRATGIASSSKVEYPPSGLDIKYNIERNNFLKPKDLSNRITPGVFRQYKYFLGRVGKQRLREARIQAVDFLILLLAGACLGTLAKVSDETFGALGYTYTVIAVSLLCKIAALRSFMDKLIYRRERASGMSSLAYFLSKDTIDHLNTLIKPLVYLSMFYFFNNPRSSFTDNYIVLVCLVYCVTGIAYAFAIFLEPGPAQLWSVLLPVVLTLIATQETESATMKILADLCYTKWALEAFVIANAERYSGVWLITRCGSLLQNGYDLHDWRLCIGILLLYGLVSRVIAFFCMVTFKKK</sequence>
<evidence type="ECO:0000256" key="4">
    <source>
        <dbReference type="ARBA" id="ARBA00022692"/>
    </source>
</evidence>
<dbReference type="FunFam" id="3.40.50.300:FF:000367">
    <property type="entry name" value="ABC transporter G family member 24"/>
    <property type="match status" value="1"/>
</dbReference>
<dbReference type="InterPro" id="IPR003593">
    <property type="entry name" value="AAA+_ATPase"/>
</dbReference>
<evidence type="ECO:0000256" key="10">
    <source>
        <dbReference type="SAM" id="Phobius"/>
    </source>
</evidence>
<dbReference type="CDD" id="cd03213">
    <property type="entry name" value="ABCG_EPDR"/>
    <property type="match status" value="1"/>
</dbReference>
<keyword evidence="7 10" id="KW-1133">Transmembrane helix</keyword>
<dbReference type="PANTHER" id="PTHR48041:SF91">
    <property type="entry name" value="ABC TRANSPORTER G FAMILY MEMBER 28"/>
    <property type="match status" value="1"/>
</dbReference>
<dbReference type="InterPro" id="IPR027417">
    <property type="entry name" value="P-loop_NTPase"/>
</dbReference>
<dbReference type="InterPro" id="IPR003439">
    <property type="entry name" value="ABC_transporter-like_ATP-bd"/>
</dbReference>
<keyword evidence="6" id="KW-0067">ATP-binding</keyword>
<dbReference type="InterPro" id="IPR017871">
    <property type="entry name" value="ABC_transporter-like_CS"/>
</dbReference>
<dbReference type="GO" id="GO:0016020">
    <property type="term" value="C:membrane"/>
    <property type="evidence" value="ECO:0007669"/>
    <property type="project" value="UniProtKB-SubCell"/>
</dbReference>
<evidence type="ECO:0000259" key="12">
    <source>
        <dbReference type="PROSITE" id="PS50893"/>
    </source>
</evidence>
<feature type="transmembrane region" description="Helical" evidence="10">
    <location>
        <begin position="259"/>
        <end position="281"/>
    </location>
</feature>
<gene>
    <name evidence="13" type="ORF">GIB67_002962</name>
</gene>
<evidence type="ECO:0000256" key="7">
    <source>
        <dbReference type="ARBA" id="ARBA00022989"/>
    </source>
</evidence>
<feature type="domain" description="ABC transporter" evidence="12">
    <location>
        <begin position="470"/>
        <end position="712"/>
    </location>
</feature>
<dbReference type="EMBL" id="JACGCM010001701">
    <property type="protein sequence ID" value="KAF6151263.1"/>
    <property type="molecule type" value="Genomic_DNA"/>
</dbReference>
<dbReference type="Proteomes" id="UP000541444">
    <property type="component" value="Unassembled WGS sequence"/>
</dbReference>
<dbReference type="InterPro" id="IPR043926">
    <property type="entry name" value="ABCG_dom"/>
</dbReference>
<dbReference type="PANTHER" id="PTHR48041">
    <property type="entry name" value="ABC TRANSPORTER G FAMILY MEMBER 28"/>
    <property type="match status" value="1"/>
</dbReference>
<dbReference type="OrthoDB" id="66620at2759"/>
<reference evidence="13 14" key="1">
    <citation type="journal article" date="2020" name="IScience">
        <title>Genome Sequencing of the Endangered Kingdonia uniflora (Circaeasteraceae, Ranunculales) Reveals Potential Mechanisms of Evolutionary Specialization.</title>
        <authorList>
            <person name="Sun Y."/>
            <person name="Deng T."/>
            <person name="Zhang A."/>
            <person name="Moore M.J."/>
            <person name="Landis J.B."/>
            <person name="Lin N."/>
            <person name="Zhang H."/>
            <person name="Zhang X."/>
            <person name="Huang J."/>
            <person name="Zhang X."/>
            <person name="Sun H."/>
            <person name="Wang H."/>
        </authorList>
    </citation>
    <scope>NUCLEOTIDE SEQUENCE [LARGE SCALE GENOMIC DNA]</scope>
    <source>
        <strain evidence="13">TB1705</strain>
        <tissue evidence="13">Leaf</tissue>
    </source>
</reference>
<dbReference type="Gene3D" id="3.40.50.300">
    <property type="entry name" value="P-loop containing nucleotide triphosphate hydrolases"/>
    <property type="match status" value="1"/>
</dbReference>
<evidence type="ECO:0000256" key="5">
    <source>
        <dbReference type="ARBA" id="ARBA00022741"/>
    </source>
</evidence>
<feature type="transmembrane region" description="Helical" evidence="10">
    <location>
        <begin position="929"/>
        <end position="949"/>
    </location>
</feature>
<dbReference type="GO" id="GO:0016887">
    <property type="term" value="F:ATP hydrolysis activity"/>
    <property type="evidence" value="ECO:0007669"/>
    <property type="project" value="InterPro"/>
</dbReference>
<feature type="compositionally biased region" description="Basic and acidic residues" evidence="9">
    <location>
        <begin position="289"/>
        <end position="321"/>
    </location>
</feature>
<evidence type="ECO:0000256" key="2">
    <source>
        <dbReference type="ARBA" id="ARBA00005814"/>
    </source>
</evidence>
<evidence type="ECO:0000256" key="8">
    <source>
        <dbReference type="ARBA" id="ARBA00023136"/>
    </source>
</evidence>
<evidence type="ECO:0000256" key="3">
    <source>
        <dbReference type="ARBA" id="ARBA00022448"/>
    </source>
</evidence>
<dbReference type="Pfam" id="PF19055">
    <property type="entry name" value="ABC2_membrane_7"/>
    <property type="match status" value="2"/>
</dbReference>
<feature type="compositionally biased region" description="Polar residues" evidence="9">
    <location>
        <begin position="322"/>
        <end position="334"/>
    </location>
</feature>
<dbReference type="PROSITE" id="PS50893">
    <property type="entry name" value="ABC_TRANSPORTER_2"/>
    <property type="match status" value="1"/>
</dbReference>
<dbReference type="SUPFAM" id="SSF52540">
    <property type="entry name" value="P-loop containing nucleoside triphosphate hydrolases"/>
    <property type="match status" value="1"/>
</dbReference>
<dbReference type="GO" id="GO:0005524">
    <property type="term" value="F:ATP binding"/>
    <property type="evidence" value="ECO:0007669"/>
    <property type="project" value="UniProtKB-KW"/>
</dbReference>
<dbReference type="SMART" id="SM00382">
    <property type="entry name" value="AAA"/>
    <property type="match status" value="1"/>
</dbReference>
<comment type="similarity">
    <text evidence="2">Belongs to the ABC transporter superfamily. ABCG family. Eye pigment precursor importer (TC 3.A.1.204) subfamily.</text>
</comment>